<feature type="compositionally biased region" description="Basic and acidic residues" evidence="1">
    <location>
        <begin position="335"/>
        <end position="347"/>
    </location>
</feature>
<dbReference type="Proteomes" id="UP000092731">
    <property type="component" value="Unassembled WGS sequence"/>
</dbReference>
<organism evidence="2 3">
    <name type="scientific">Ehrlichia ruminantium</name>
    <name type="common">heartwater rickettsia</name>
    <name type="synonym">Cowdria ruminantium</name>
    <dbReference type="NCBI Taxonomy" id="779"/>
    <lineage>
        <taxon>Bacteria</taxon>
        <taxon>Pseudomonadati</taxon>
        <taxon>Pseudomonadota</taxon>
        <taxon>Alphaproteobacteria</taxon>
        <taxon>Rickettsiales</taxon>
        <taxon>Anaplasmataceae</taxon>
        <taxon>Ehrlichia</taxon>
    </lineage>
</organism>
<evidence type="ECO:0000313" key="2">
    <source>
        <dbReference type="EMBL" id="GAT77909.1"/>
    </source>
</evidence>
<feature type="compositionally biased region" description="Basic and acidic residues" evidence="1">
    <location>
        <begin position="724"/>
        <end position="738"/>
    </location>
</feature>
<evidence type="ECO:0000313" key="3">
    <source>
        <dbReference type="Proteomes" id="UP000092731"/>
    </source>
</evidence>
<evidence type="ECO:0008006" key="4">
    <source>
        <dbReference type="Google" id="ProtNLM"/>
    </source>
</evidence>
<name>A0A161M6J6_EHRRU</name>
<feature type="region of interest" description="Disordered" evidence="1">
    <location>
        <begin position="722"/>
        <end position="754"/>
    </location>
</feature>
<comment type="caution">
    <text evidence="2">The sequence shown here is derived from an EMBL/GenBank/DDBJ whole genome shotgun (WGS) entry which is preliminary data.</text>
</comment>
<gene>
    <name evidence="2" type="ORF">EHRUM3_01110</name>
</gene>
<dbReference type="EMBL" id="BDDM01000033">
    <property type="protein sequence ID" value="GAT77909.1"/>
    <property type="molecule type" value="Genomic_DNA"/>
</dbReference>
<proteinExistence type="predicted"/>
<reference evidence="3" key="1">
    <citation type="submission" date="2016-05" db="EMBL/GenBank/DDBJ databases">
        <title>Draft genome sequences of four strains of Ehrlichia ruminantium, a tick-borne pathogen of ruminants, isolated from Zimbabwe, The Gambia and Ghana.</title>
        <authorList>
            <person name="Nakao R."/>
            <person name="Jongejan F."/>
            <person name="Sugimoto C."/>
        </authorList>
    </citation>
    <scope>NUCLEOTIDE SEQUENCE [LARGE SCALE GENOMIC DNA]</scope>
    <source>
        <strain evidence="3">Pokoase 417</strain>
    </source>
</reference>
<dbReference type="InterPro" id="IPR021902">
    <property type="entry name" value="DUF3514"/>
</dbReference>
<accession>A0A161M6J6</accession>
<evidence type="ECO:0000256" key="1">
    <source>
        <dbReference type="SAM" id="MobiDB-lite"/>
    </source>
</evidence>
<protein>
    <recommendedName>
        <fullName evidence="4">DUF3514 domain-containing protein</fullName>
    </recommendedName>
</protein>
<dbReference type="Pfam" id="PF12027">
    <property type="entry name" value="DUF3514"/>
    <property type="match status" value="2"/>
</dbReference>
<sequence>MFQYCIVHSHHESARLIIFDQRSIRDPSLLNSLLSQALRILSSTSSLTQRMYNSDLALSNMSYSQYFPNTKEMISPQFYRDVQKLLCKIFEYKITNGFDEYIKFTDELLIGCALLIGSMYNQIYVRREGNITESGLSKISVLYRNTDVFRDKIGSQTRSLMALQDLGYRCYKLFITMLYMYKDITPLFRRGIQSIPQKLVRQCSEDIMGFIDNNYRYDDMPYSVITRNIANNLGRLINRVNIRTLEQDIQLYEQHCIRQCSMSVETSTDLESQDMEQLNVEMFSIDINEAQEATHDVQHPSSSSVEGAMGVVADVKQDKIDYTKLGARPKVRSKRSSDKTLKQDESHASVQKTQVSTGTSGTSVDKESQKLVGTIDSFGSSSDKLSDTGLHEGVLQSVCTRAVKQLPVSEQSTGMKTISHDQIRKFRRLHVKYLHSVCRRVIFSMYGEIKPTLECVQLMSYIFQNNEHEGRFCLLVLKISMLLQFCGAHFCREQIRYLIFDERPWVEGEKQIDYILYNILGVINASAPLATCITLVNGLLRQKFNVSCQMLTRCQHTPDFYRKIMNLLCKVYQCRRECSSFSRGSICTIVLNEIIMCCSLLMGSMYCNMKSMGIRDCRRKLDVECYRILLAFMYMYEVRYQGINVEYVDHDPVIVPQALSRVCSEQFIEFLKANYSDGEVPFFMYVEHLVERLDMLMTSRNVTWIFDDIGIYETSFITTNSMRNESDHSRRDDTRGENDNFPYQQRASGDGRGL</sequence>
<feature type="region of interest" description="Disordered" evidence="1">
    <location>
        <begin position="323"/>
        <end position="365"/>
    </location>
</feature>
<dbReference type="AlphaFoldDB" id="A0A161M6J6"/>